<gene>
    <name evidence="2" type="ORF">Athai_07940</name>
</gene>
<organism evidence="2 3">
    <name type="scientific">Actinocatenispora thailandica</name>
    <dbReference type="NCBI Taxonomy" id="227318"/>
    <lineage>
        <taxon>Bacteria</taxon>
        <taxon>Bacillati</taxon>
        <taxon>Actinomycetota</taxon>
        <taxon>Actinomycetes</taxon>
        <taxon>Micromonosporales</taxon>
        <taxon>Micromonosporaceae</taxon>
        <taxon>Actinocatenispora</taxon>
    </lineage>
</organism>
<dbReference type="KEGG" id="atl:Athai_07940"/>
<feature type="compositionally biased region" description="Basic and acidic residues" evidence="1">
    <location>
        <begin position="1"/>
        <end position="11"/>
    </location>
</feature>
<evidence type="ECO:0000313" key="3">
    <source>
        <dbReference type="Proteomes" id="UP000611640"/>
    </source>
</evidence>
<evidence type="ECO:0000256" key="1">
    <source>
        <dbReference type="SAM" id="MobiDB-lite"/>
    </source>
</evidence>
<protein>
    <submittedName>
        <fullName evidence="2">Uncharacterized protein</fullName>
    </submittedName>
</protein>
<evidence type="ECO:0000313" key="2">
    <source>
        <dbReference type="EMBL" id="BCJ33291.1"/>
    </source>
</evidence>
<name>A0A7R7HV85_9ACTN</name>
<reference evidence="2 3" key="1">
    <citation type="submission" date="2020-08" db="EMBL/GenBank/DDBJ databases">
        <title>Whole genome shotgun sequence of Actinocatenispora thailandica NBRC 105041.</title>
        <authorList>
            <person name="Komaki H."/>
            <person name="Tamura T."/>
        </authorList>
    </citation>
    <scope>NUCLEOTIDE SEQUENCE [LARGE SCALE GENOMIC DNA]</scope>
    <source>
        <strain evidence="2 3">NBRC 105041</strain>
    </source>
</reference>
<keyword evidence="3" id="KW-1185">Reference proteome</keyword>
<dbReference type="AlphaFoldDB" id="A0A7R7HV85"/>
<sequence>MPDQRGQEPRDGGVGIAERGVTERGERGAQPVGGGGQQRAGHRGEVVLGRQVDGRRIRERGHQLVHPRVAGTDPLGQRLGRCAGLAGHDAFGQRVRRLGEQVAHHLHGQPVGGQPAVEPARLVERRLGPPAGEDPLGAGRPARLDDRRLAPFHRGQRLGHGPPQRHRICLHADLPATWIRCRSARRAPTGTDVPAGEGAGRLPAAGEGPSGAARPDDPVGRPPTPDQIAQLQMCEQVTLA</sequence>
<dbReference type="EMBL" id="AP023355">
    <property type="protein sequence ID" value="BCJ33291.1"/>
    <property type="molecule type" value="Genomic_DNA"/>
</dbReference>
<feature type="region of interest" description="Disordered" evidence="1">
    <location>
        <begin position="187"/>
        <end position="227"/>
    </location>
</feature>
<accession>A0A7R7HV85</accession>
<dbReference type="Proteomes" id="UP000611640">
    <property type="component" value="Chromosome"/>
</dbReference>
<feature type="region of interest" description="Disordered" evidence="1">
    <location>
        <begin position="1"/>
        <end position="48"/>
    </location>
</feature>
<proteinExistence type="predicted"/>